<keyword evidence="3" id="KW-0274">FAD</keyword>
<dbReference type="EMBL" id="JAPEVG010000211">
    <property type="protein sequence ID" value="KAJ8473756.1"/>
    <property type="molecule type" value="Genomic_DNA"/>
</dbReference>
<dbReference type="PRINTS" id="PR00420">
    <property type="entry name" value="RNGMNOXGNASE"/>
</dbReference>
<dbReference type="GO" id="GO:0016709">
    <property type="term" value="F:oxidoreductase activity, acting on paired donors, with incorporation or reduction of molecular oxygen, NAD(P)H as one donor, and incorporation of one atom of oxygen"/>
    <property type="evidence" value="ECO:0007669"/>
    <property type="project" value="UniProtKB-ARBA"/>
</dbReference>
<dbReference type="SUPFAM" id="SSF51905">
    <property type="entry name" value="FAD/NAD(P)-binding domain"/>
    <property type="match status" value="1"/>
</dbReference>
<dbReference type="Pfam" id="PF07976">
    <property type="entry name" value="Phe_hydrox_dim"/>
    <property type="match status" value="1"/>
</dbReference>
<evidence type="ECO:0000259" key="6">
    <source>
        <dbReference type="Pfam" id="PF07976"/>
    </source>
</evidence>
<feature type="domain" description="FAD-binding" evidence="5">
    <location>
        <begin position="12"/>
        <end position="366"/>
    </location>
</feature>
<dbReference type="InterPro" id="IPR012941">
    <property type="entry name" value="Phe_hydrox_C_dim_dom"/>
</dbReference>
<dbReference type="PANTHER" id="PTHR43004">
    <property type="entry name" value="TRK SYSTEM POTASSIUM UPTAKE PROTEIN"/>
    <property type="match status" value="1"/>
</dbReference>
<dbReference type="Proteomes" id="UP001215151">
    <property type="component" value="Unassembled WGS sequence"/>
</dbReference>
<protein>
    <recommendedName>
        <fullName evidence="9">Phenol 2-monooxygenase</fullName>
    </recommendedName>
</protein>
<dbReference type="InterPro" id="IPR036249">
    <property type="entry name" value="Thioredoxin-like_sf"/>
</dbReference>
<reference evidence="7" key="1">
    <citation type="submission" date="2022-11" db="EMBL/GenBank/DDBJ databases">
        <title>Genome Sequence of Cubamyces cubensis.</title>
        <authorList>
            <person name="Buettner E."/>
        </authorList>
    </citation>
    <scope>NUCLEOTIDE SEQUENCE</scope>
    <source>
        <strain evidence="7">MPL-01</strain>
    </source>
</reference>
<keyword evidence="4" id="KW-0560">Oxidoreductase</keyword>
<dbReference type="SUPFAM" id="SSF54373">
    <property type="entry name" value="FAD-linked reductases, C-terminal domain"/>
    <property type="match status" value="1"/>
</dbReference>
<comment type="similarity">
    <text evidence="1">Belongs to the PheA/TfdB FAD monooxygenase family.</text>
</comment>
<dbReference type="GO" id="GO:0071949">
    <property type="term" value="F:FAD binding"/>
    <property type="evidence" value="ECO:0007669"/>
    <property type="project" value="InterPro"/>
</dbReference>
<dbReference type="InterPro" id="IPR002938">
    <property type="entry name" value="FAD-bd"/>
</dbReference>
<accession>A0AAD7TPQ4</accession>
<comment type="caution">
    <text evidence="7">The sequence shown here is derived from an EMBL/GenBank/DDBJ whole genome shotgun (WGS) entry which is preliminary data.</text>
</comment>
<name>A0AAD7TPQ4_9APHY</name>
<organism evidence="7 8">
    <name type="scientific">Trametes cubensis</name>
    <dbReference type="NCBI Taxonomy" id="1111947"/>
    <lineage>
        <taxon>Eukaryota</taxon>
        <taxon>Fungi</taxon>
        <taxon>Dikarya</taxon>
        <taxon>Basidiomycota</taxon>
        <taxon>Agaricomycotina</taxon>
        <taxon>Agaricomycetes</taxon>
        <taxon>Polyporales</taxon>
        <taxon>Polyporaceae</taxon>
        <taxon>Trametes</taxon>
    </lineage>
</organism>
<dbReference type="Gene3D" id="3.30.9.10">
    <property type="entry name" value="D-Amino Acid Oxidase, subunit A, domain 2"/>
    <property type="match status" value="1"/>
</dbReference>
<sequence>MSSPGAAKESHIDVLIIGAGPAGVMCANALARAGVRVRIVDKRSEGVSAGQADGCQPRTMEILQSYGLADQVFKAGAQIWRAAFYNPGTNGGVERVSRGAAVGLPQARWSFGVTLSQGRVEDVFVASMKEHADELKDPQAYANTVVLERLGHQDNATETVYSRFVLGSDGAHSWVRKHLGIGADGSVTNSIWGVLDIQATSDLPDIRNMTNIHSAESGTLFIIPRERDLVRVYVQQPDDSEFINPETGRADKTRASPEKILEQANKIMRPYRIDINDGLVDWWTVYVVGQRVAERYSIDDRVIIAGDACHTHSPKAGQGMNAALGDSHNLGWKLAYVLKGWGAMSLLRTVSYESERRKFAQDLIEFDKKWSKLFISKPQSSTDPTGVSHKHFMEMAKTFAGFITGLGLRYGSSTIINPEYQTLASGLVVGERVNPQTFIRAADGQPFEIQDLLPADLRFKVLVFGGNISIQGDLGRLKEVAVAMDASESFLRRFGHGDSVFDVLCFSSAKQETAEYLDFPTFFRPHWSKVFLDDVDITGRVGGEGYAKYRIDSHAGAIAIVRPDGYVGMLAPLSIHGVSAITAYFEAFLL</sequence>
<feature type="domain" description="Phenol hydroxylase-like C-terminal dimerisation" evidence="6">
    <location>
        <begin position="409"/>
        <end position="589"/>
    </location>
</feature>
<evidence type="ECO:0000313" key="7">
    <source>
        <dbReference type="EMBL" id="KAJ8473756.1"/>
    </source>
</evidence>
<dbReference type="Gene3D" id="3.40.30.20">
    <property type="match status" value="1"/>
</dbReference>
<evidence type="ECO:0008006" key="9">
    <source>
        <dbReference type="Google" id="ProtNLM"/>
    </source>
</evidence>
<keyword evidence="8" id="KW-1185">Reference proteome</keyword>
<evidence type="ECO:0000256" key="4">
    <source>
        <dbReference type="ARBA" id="ARBA00023002"/>
    </source>
</evidence>
<dbReference type="SUPFAM" id="SSF52833">
    <property type="entry name" value="Thioredoxin-like"/>
    <property type="match status" value="1"/>
</dbReference>
<dbReference type="InterPro" id="IPR036188">
    <property type="entry name" value="FAD/NAD-bd_sf"/>
</dbReference>
<evidence type="ECO:0000256" key="3">
    <source>
        <dbReference type="ARBA" id="ARBA00022827"/>
    </source>
</evidence>
<evidence type="ECO:0000256" key="1">
    <source>
        <dbReference type="ARBA" id="ARBA00007801"/>
    </source>
</evidence>
<proteinExistence type="inferred from homology"/>
<dbReference type="PANTHER" id="PTHR43004:SF20">
    <property type="entry name" value="2-MONOOXYGENASE, PUTATIVE (AFU_ORTHOLOGUE AFUA_1G13660)-RELATED"/>
    <property type="match status" value="1"/>
</dbReference>
<evidence type="ECO:0000256" key="2">
    <source>
        <dbReference type="ARBA" id="ARBA00022630"/>
    </source>
</evidence>
<dbReference type="CDD" id="cd02979">
    <property type="entry name" value="PHOX_C"/>
    <property type="match status" value="1"/>
</dbReference>
<evidence type="ECO:0000259" key="5">
    <source>
        <dbReference type="Pfam" id="PF01494"/>
    </source>
</evidence>
<dbReference type="AlphaFoldDB" id="A0AAD7TPQ4"/>
<evidence type="ECO:0000313" key="8">
    <source>
        <dbReference type="Proteomes" id="UP001215151"/>
    </source>
</evidence>
<dbReference type="Gene3D" id="3.50.50.60">
    <property type="entry name" value="FAD/NAD(P)-binding domain"/>
    <property type="match status" value="1"/>
</dbReference>
<dbReference type="InterPro" id="IPR050641">
    <property type="entry name" value="RIFMO-like"/>
</dbReference>
<dbReference type="InterPro" id="IPR038220">
    <property type="entry name" value="PHOX_C_sf"/>
</dbReference>
<dbReference type="Pfam" id="PF01494">
    <property type="entry name" value="FAD_binding_3"/>
    <property type="match status" value="1"/>
</dbReference>
<keyword evidence="2" id="KW-0285">Flavoprotein</keyword>
<gene>
    <name evidence="7" type="ORF">ONZ51_g7682</name>
</gene>